<dbReference type="Pfam" id="PF12770">
    <property type="entry name" value="CHAT"/>
    <property type="match status" value="1"/>
</dbReference>
<feature type="transmembrane region" description="Helical" evidence="2">
    <location>
        <begin position="883"/>
        <end position="902"/>
    </location>
</feature>
<dbReference type="InterPro" id="IPR024983">
    <property type="entry name" value="CHAT_dom"/>
</dbReference>
<keyword evidence="2" id="KW-0812">Transmembrane</keyword>
<gene>
    <name evidence="4" type="ORF">ACFFVF_00180</name>
</gene>
<dbReference type="PROSITE" id="PS50005">
    <property type="entry name" value="TPR"/>
    <property type="match status" value="1"/>
</dbReference>
<proteinExistence type="predicted"/>
<sequence length="912" mass="107021">MLFFLKYFYVFILFFFSLTGTSQKFLKEEMDAILAIEGNNKLNELHYLLSNQNKLLKTQELALLYVEIGKQFYKNKDNENAILFFKKAIVIQEMYKKNNLEVLNRTRNNLAWIYYYEEKNNERFKTLKQIVDDAGKDKYTFNAIIDFSILEAKRGDFYSGLHRLNIELAKNKEVEKEIKLRAILIYIYSKKYENAFTSVNQSDLNIVKQHHLKIEQKFHESNLEQNEKYDIYNNLANVYEAFNEIDVALALYEKVRKYYDDDTLNKLKAVNNIGILHAKQQKYSKANNCFQEVINKSTDIEQIATAYNNWGYFLQTNSSSSKIPYFQKAIHIILEENQTDFTIPSLDQIKKSGYEQEILVYLVDLAYHYVEAYKEEKKKHYLLKAKEIAYRVDELVSLIRYESNAEQSKLFWIEKGVNTYMLAVEVCYFLNSPEEAFYFMEKNKALLLLENIKTLQAKLALDIPKEIQDREYKLHYELLTLERLFQEQSSNKLIKQKYSSKNKEFQQFIDSVESEYPKYVKTKQKIETVTLNEVIANTISKEEVFVSYILNENHGFGIFCTSNEKLLFKLNNVIQLQSDLVLLKQLMKQRFMDKVAKADFNRISNSVFQSLFPFKDALSKLKNKKIIIVPDDALLSLPFEALLTSHSEDFSKHYLVNFSEISYLQSFSVFEKIKQKINHPQKKIMAIVPYQFENNSLPELLGSKEMMHTLERYKKSDVFEENQATKENFYNFSNEYEIIHLNTHAGIDNITRTPWIAFRNKKLTLDELYGIENEASLVILDACKTNDGVFVSGEGILSLSRGFFYNGSKSVLASIWNVNQKAGNTIIKTFYDELEQKKSKSKSLQNAKIKYLQEHKFSEALPYYWASFTLTGSTSSLEISKGITFETILIIVFIFILLVYIWSKKSNKFSKK</sequence>
<evidence type="ECO:0000313" key="5">
    <source>
        <dbReference type="Proteomes" id="UP001589607"/>
    </source>
</evidence>
<evidence type="ECO:0000259" key="3">
    <source>
        <dbReference type="Pfam" id="PF12770"/>
    </source>
</evidence>
<keyword evidence="2" id="KW-0472">Membrane</keyword>
<dbReference type="EMBL" id="JBHMEY010000001">
    <property type="protein sequence ID" value="MFB9094917.1"/>
    <property type="molecule type" value="Genomic_DNA"/>
</dbReference>
<protein>
    <submittedName>
        <fullName evidence="4">CHAT domain-containing protein</fullName>
    </submittedName>
</protein>
<dbReference type="Gene3D" id="1.25.40.10">
    <property type="entry name" value="Tetratricopeptide repeat domain"/>
    <property type="match status" value="2"/>
</dbReference>
<feature type="repeat" description="TPR" evidence="1">
    <location>
        <begin position="62"/>
        <end position="95"/>
    </location>
</feature>
<dbReference type="InterPro" id="IPR019734">
    <property type="entry name" value="TPR_rpt"/>
</dbReference>
<evidence type="ECO:0000313" key="4">
    <source>
        <dbReference type="EMBL" id="MFB9094917.1"/>
    </source>
</evidence>
<keyword evidence="1" id="KW-0802">TPR repeat</keyword>
<evidence type="ECO:0000256" key="2">
    <source>
        <dbReference type="SAM" id="Phobius"/>
    </source>
</evidence>
<dbReference type="InterPro" id="IPR011990">
    <property type="entry name" value="TPR-like_helical_dom_sf"/>
</dbReference>
<keyword evidence="2" id="KW-1133">Transmembrane helix</keyword>
<dbReference type="PANTHER" id="PTHR10098">
    <property type="entry name" value="RAPSYN-RELATED"/>
    <property type="match status" value="1"/>
</dbReference>
<comment type="caution">
    <text evidence="4">The sequence shown here is derived from an EMBL/GenBank/DDBJ whole genome shotgun (WGS) entry which is preliminary data.</text>
</comment>
<organism evidence="4 5">
    <name type="scientific">Flavobacterium jumunjinense</name>
    <dbReference type="NCBI Taxonomy" id="998845"/>
    <lineage>
        <taxon>Bacteria</taxon>
        <taxon>Pseudomonadati</taxon>
        <taxon>Bacteroidota</taxon>
        <taxon>Flavobacteriia</taxon>
        <taxon>Flavobacteriales</taxon>
        <taxon>Flavobacteriaceae</taxon>
        <taxon>Flavobacterium</taxon>
    </lineage>
</organism>
<dbReference type="PANTHER" id="PTHR10098:SF108">
    <property type="entry name" value="TETRATRICOPEPTIDE REPEAT PROTEIN 28"/>
    <property type="match status" value="1"/>
</dbReference>
<feature type="domain" description="CHAT" evidence="3">
    <location>
        <begin position="611"/>
        <end position="873"/>
    </location>
</feature>
<dbReference type="Proteomes" id="UP001589607">
    <property type="component" value="Unassembled WGS sequence"/>
</dbReference>
<dbReference type="SUPFAM" id="SSF48452">
    <property type="entry name" value="TPR-like"/>
    <property type="match status" value="1"/>
</dbReference>
<reference evidence="4 5" key="1">
    <citation type="submission" date="2024-09" db="EMBL/GenBank/DDBJ databases">
        <authorList>
            <person name="Sun Q."/>
            <person name="Mori K."/>
        </authorList>
    </citation>
    <scope>NUCLEOTIDE SEQUENCE [LARGE SCALE GENOMIC DNA]</scope>
    <source>
        <strain evidence="4 5">CECT 7955</strain>
    </source>
</reference>
<name>A0ABV5GHR9_9FLAO</name>
<keyword evidence="5" id="KW-1185">Reference proteome</keyword>
<evidence type="ECO:0000256" key="1">
    <source>
        <dbReference type="PROSITE-ProRule" id="PRU00339"/>
    </source>
</evidence>
<accession>A0ABV5GHR9</accession>
<dbReference type="RefSeq" id="WP_236454391.1">
    <property type="nucleotide sequence ID" value="NZ_CBCSGE010000007.1"/>
</dbReference>
<dbReference type="SMART" id="SM00028">
    <property type="entry name" value="TPR"/>
    <property type="match status" value="3"/>
</dbReference>